<dbReference type="OrthoDB" id="259382at2"/>
<name>A0A0H2MW47_9PROT</name>
<dbReference type="GO" id="GO:0016740">
    <property type="term" value="F:transferase activity"/>
    <property type="evidence" value="ECO:0007669"/>
    <property type="project" value="UniProtKB-KW"/>
</dbReference>
<evidence type="ECO:0000259" key="4">
    <source>
        <dbReference type="Pfam" id="PF01755"/>
    </source>
</evidence>
<evidence type="ECO:0000256" key="2">
    <source>
        <dbReference type="ARBA" id="ARBA00022676"/>
    </source>
</evidence>
<feature type="domain" description="Glycosyl transferase family 25" evidence="4">
    <location>
        <begin position="5"/>
        <end position="181"/>
    </location>
</feature>
<dbReference type="RefSeq" id="WP_047764111.1">
    <property type="nucleotide sequence ID" value="NZ_LAQL01000006.1"/>
</dbReference>
<dbReference type="InterPro" id="IPR050757">
    <property type="entry name" value="Collagen_mod_GT25"/>
</dbReference>
<dbReference type="Pfam" id="PF01755">
    <property type="entry name" value="Glyco_transf_25"/>
    <property type="match status" value="1"/>
</dbReference>
<dbReference type="PANTHER" id="PTHR10730">
    <property type="entry name" value="PROCOLLAGEN-LYSINE,2-OXOGLUTARATE 5-DIOXYGENASE/GLYCOSYLTRANSFERASE 25 FAMILY MEMBER"/>
    <property type="match status" value="1"/>
</dbReference>
<dbReference type="EMBL" id="LAQL01000006">
    <property type="protein sequence ID" value="KLN60900.1"/>
    <property type="molecule type" value="Genomic_DNA"/>
</dbReference>
<keyword evidence="3" id="KW-0808">Transferase</keyword>
<dbReference type="Proteomes" id="UP000035444">
    <property type="component" value="Unassembled WGS sequence"/>
</dbReference>
<reference evidence="5 6" key="1">
    <citation type="submission" date="2015-03" db="EMBL/GenBank/DDBJ databases">
        <title>Genome Sequence of Kiloniella spongiae MEBiC09566, isolated from a marine sponge.</title>
        <authorList>
            <person name="Shao Z."/>
            <person name="Wang L."/>
            <person name="Li X."/>
        </authorList>
    </citation>
    <scope>NUCLEOTIDE SEQUENCE [LARGE SCALE GENOMIC DNA]</scope>
    <source>
        <strain evidence="5 6">MEBiC09566</strain>
    </source>
</reference>
<evidence type="ECO:0000313" key="5">
    <source>
        <dbReference type="EMBL" id="KLN60900.1"/>
    </source>
</evidence>
<sequence>MSQQIPIFIINLERSAERRKKIKEQFNSIELNYEFYKAIDGRELDSKNIPNYAHAYRLKEFGKDMTPNEIGCYLSHFTLFERILNEGHEMALIIEDDVNITSELPDILNNLKTVKTPWDMIRLATSRDRKFEILEPITEITNLVNLKGNACGAVGYVLNRSGAEKLCNYCKTIIHPIDIAMDRIWENKLQIRAVFPFPIVHDNNVQSDIRTDSPPIEAPQKTIHKLRRKRRKIVDGINKRLWELKSH</sequence>
<comment type="caution">
    <text evidence="5">The sequence shown here is derived from an EMBL/GenBank/DDBJ whole genome shotgun (WGS) entry which is preliminary data.</text>
</comment>
<evidence type="ECO:0000313" key="6">
    <source>
        <dbReference type="Proteomes" id="UP000035444"/>
    </source>
</evidence>
<proteinExistence type="inferred from homology"/>
<keyword evidence="6" id="KW-1185">Reference proteome</keyword>
<organism evidence="5 6">
    <name type="scientific">Kiloniella spongiae</name>
    <dbReference type="NCBI Taxonomy" id="1489064"/>
    <lineage>
        <taxon>Bacteria</taxon>
        <taxon>Pseudomonadati</taxon>
        <taxon>Pseudomonadota</taxon>
        <taxon>Alphaproteobacteria</taxon>
        <taxon>Rhodospirillales</taxon>
        <taxon>Kiloniellaceae</taxon>
        <taxon>Kiloniella</taxon>
    </lineage>
</organism>
<dbReference type="PANTHER" id="PTHR10730:SF53">
    <property type="entry name" value="GLYCOSYLTRANSFERASE 25 FAMILY MEMBER"/>
    <property type="match status" value="1"/>
</dbReference>
<dbReference type="STRING" id="1489064.WH96_10620"/>
<evidence type="ECO:0000256" key="3">
    <source>
        <dbReference type="ARBA" id="ARBA00022679"/>
    </source>
</evidence>
<dbReference type="InterPro" id="IPR002654">
    <property type="entry name" value="Glyco_trans_25"/>
</dbReference>
<evidence type="ECO:0000256" key="1">
    <source>
        <dbReference type="ARBA" id="ARBA00006721"/>
    </source>
</evidence>
<dbReference type="AlphaFoldDB" id="A0A0H2MW47"/>
<accession>A0A0H2MW47</accession>
<dbReference type="CDD" id="cd06532">
    <property type="entry name" value="Glyco_transf_25"/>
    <property type="match status" value="1"/>
</dbReference>
<keyword evidence="2" id="KW-0328">Glycosyltransferase</keyword>
<comment type="similarity">
    <text evidence="1">Belongs to the glycosyltransferase 25 family.</text>
</comment>
<protein>
    <recommendedName>
        <fullName evidence="4">Glycosyl transferase family 25 domain-containing protein</fullName>
    </recommendedName>
</protein>
<gene>
    <name evidence="5" type="ORF">WH96_10620</name>
</gene>